<dbReference type="EMBL" id="LT840185">
    <property type="protein sequence ID" value="SMF77209.1"/>
    <property type="molecule type" value="Genomic_DNA"/>
</dbReference>
<keyword evidence="2" id="KW-1185">Reference proteome</keyword>
<evidence type="ECO:0000313" key="1">
    <source>
        <dbReference type="EMBL" id="SMF77209.1"/>
    </source>
</evidence>
<dbReference type="GO" id="GO:0016829">
    <property type="term" value="F:lyase activity"/>
    <property type="evidence" value="ECO:0007669"/>
    <property type="project" value="UniProtKB-KW"/>
</dbReference>
<proteinExistence type="predicted"/>
<gene>
    <name evidence="1" type="ORF">SAMN06295910_2555</name>
</gene>
<sequence>MNTLVPILGDQLSPYIASLRDLRREDVVVLMMEVADETTYVRHHKQKIALILAAMRHFAASLAKAGWTVDYVRLDEPGNSGSFTGEVARAITRHRPASIRIVEAGEWRVQRMIEGWSAAFGLPVDILPDDRFLRPLPDFFAWAASRRELVMEHFYRLMRRRTGLLMQADGAPVGGRWNFDTDNRKPPPADLTAPQPMRFPPDAVTREVLALVERRFSGHFGSLDTFAWPVTRAQAKRALGHFVRTALPSFGAYQDAMVAGEDHLFHSVLSPAINLGLLDPREVCEAAVAAFETGAAPLNSVEGFVRQIIGWREYMRGLYWLEMPEFADANALGADRPLPEFYWTGETDMRCLAECVRATRDNAHAHHIQRLMVLGNFAMLAGVAPRAIHDWFLVVYADAYEWVELPNVIGMSQFADGGRLGSKPYAAGGAYIDRMSDYCSGCRYDVKAKTGPDACPFNALYWDFLVRNEAKLRPNRRLAFPYANWDKMDEETRLAYRRSATDFLTTLEPAAPGWAR</sequence>
<dbReference type="Gene3D" id="1.10.10.1710">
    <property type="entry name" value="Deoxyribodipyrimidine photolyase-related"/>
    <property type="match status" value="1"/>
</dbReference>
<dbReference type="PANTHER" id="PTHR38657:SF1">
    <property type="entry name" value="SLR1343 PROTEIN"/>
    <property type="match status" value="1"/>
</dbReference>
<dbReference type="Gene3D" id="1.10.579.10">
    <property type="entry name" value="DNA Cyclobutane Dipyrimidine Photolyase, subunit A, domain 3"/>
    <property type="match status" value="1"/>
</dbReference>
<dbReference type="Gene3D" id="1.25.40.80">
    <property type="match status" value="1"/>
</dbReference>
<dbReference type="RefSeq" id="WP_085219107.1">
    <property type="nucleotide sequence ID" value="NZ_LT840185.1"/>
</dbReference>
<protein>
    <submittedName>
        <fullName evidence="1">Deoxyribodipyrimidine photolyase-related protein</fullName>
    </submittedName>
</protein>
<dbReference type="InterPro" id="IPR007357">
    <property type="entry name" value="PhrB-like"/>
</dbReference>
<organism evidence="1 2">
    <name type="scientific">Allosphingosinicella indica</name>
    <dbReference type="NCBI Taxonomy" id="941907"/>
    <lineage>
        <taxon>Bacteria</taxon>
        <taxon>Pseudomonadati</taxon>
        <taxon>Pseudomonadota</taxon>
        <taxon>Alphaproteobacteria</taxon>
        <taxon>Sphingomonadales</taxon>
        <taxon>Sphingomonadaceae</taxon>
        <taxon>Allosphingosinicella</taxon>
    </lineage>
</organism>
<dbReference type="Proteomes" id="UP000192934">
    <property type="component" value="Chromosome I"/>
</dbReference>
<dbReference type="Pfam" id="PF04244">
    <property type="entry name" value="DPRP"/>
    <property type="match status" value="1"/>
</dbReference>
<evidence type="ECO:0000313" key="2">
    <source>
        <dbReference type="Proteomes" id="UP000192934"/>
    </source>
</evidence>
<accession>A0A1X7GZH9</accession>
<dbReference type="STRING" id="941907.SAMN06295910_2555"/>
<name>A0A1X7GZH9_9SPHN</name>
<dbReference type="PANTHER" id="PTHR38657">
    <property type="entry name" value="SLR1343 PROTEIN"/>
    <property type="match status" value="1"/>
</dbReference>
<dbReference type="InterPro" id="IPR036134">
    <property type="entry name" value="Crypto/Photolyase_FAD-like_sf"/>
</dbReference>
<dbReference type="InterPro" id="IPR052551">
    <property type="entry name" value="UV-DNA_repair_photolyase"/>
</dbReference>
<dbReference type="Gene3D" id="3.40.50.620">
    <property type="entry name" value="HUPs"/>
    <property type="match status" value="1"/>
</dbReference>
<dbReference type="SUPFAM" id="SSF48173">
    <property type="entry name" value="Cryptochrome/photolyase FAD-binding domain"/>
    <property type="match status" value="1"/>
</dbReference>
<dbReference type="AlphaFoldDB" id="A0A1X7GZH9"/>
<reference evidence="2" key="1">
    <citation type="submission" date="2017-04" db="EMBL/GenBank/DDBJ databases">
        <authorList>
            <person name="Varghese N."/>
            <person name="Submissions S."/>
        </authorList>
    </citation>
    <scope>NUCLEOTIDE SEQUENCE [LARGE SCALE GENOMIC DNA]</scope>
    <source>
        <strain evidence="2">Dd16</strain>
    </source>
</reference>
<dbReference type="OrthoDB" id="5288100at2"/>
<dbReference type="InterPro" id="IPR014729">
    <property type="entry name" value="Rossmann-like_a/b/a_fold"/>
</dbReference>
<keyword evidence="1" id="KW-0456">Lyase</keyword>